<reference evidence="9" key="2">
    <citation type="journal article" date="2021" name="PeerJ">
        <title>Extensive microbial diversity within the chicken gut microbiome revealed by metagenomics and culture.</title>
        <authorList>
            <person name="Gilroy R."/>
            <person name="Ravi A."/>
            <person name="Getino M."/>
            <person name="Pursley I."/>
            <person name="Horton D.L."/>
            <person name="Alikhan N.F."/>
            <person name="Baker D."/>
            <person name="Gharbi K."/>
            <person name="Hall N."/>
            <person name="Watson M."/>
            <person name="Adriaenssens E.M."/>
            <person name="Foster-Nyarko E."/>
            <person name="Jarju S."/>
            <person name="Secka A."/>
            <person name="Antonio M."/>
            <person name="Oren A."/>
            <person name="Chaudhuri R.R."/>
            <person name="La Ragione R."/>
            <person name="Hildebrand F."/>
            <person name="Pallen M.J."/>
        </authorList>
    </citation>
    <scope>NUCLEOTIDE SEQUENCE</scope>
    <source>
        <strain evidence="9">6919</strain>
    </source>
</reference>
<feature type="binding site" evidence="7">
    <location>
        <position position="187"/>
    </location>
    <ligand>
        <name>3-phosphoshikimate</name>
        <dbReference type="ChEBI" id="CHEBI:145989"/>
    </ligand>
</feature>
<comment type="catalytic activity">
    <reaction evidence="6">
        <text>3-phosphoshikimate + phosphoenolpyruvate = 5-O-(1-carboxyvinyl)-3-phosphoshikimate + phosphate</text>
        <dbReference type="Rhea" id="RHEA:21256"/>
        <dbReference type="ChEBI" id="CHEBI:43474"/>
        <dbReference type="ChEBI" id="CHEBI:57701"/>
        <dbReference type="ChEBI" id="CHEBI:58702"/>
        <dbReference type="ChEBI" id="CHEBI:145989"/>
        <dbReference type="EC" id="2.5.1.19"/>
    </reaction>
    <physiologicalReaction direction="left-to-right" evidence="6">
        <dbReference type="Rhea" id="RHEA:21257"/>
    </physiologicalReaction>
</comment>
<evidence type="ECO:0000256" key="6">
    <source>
        <dbReference type="ARBA" id="ARBA00044633"/>
    </source>
</evidence>
<feature type="binding site" evidence="7">
    <location>
        <position position="407"/>
    </location>
    <ligand>
        <name>phosphoenolpyruvate</name>
        <dbReference type="ChEBI" id="CHEBI:58702"/>
    </ligand>
</feature>
<dbReference type="Proteomes" id="UP000823598">
    <property type="component" value="Unassembled WGS sequence"/>
</dbReference>
<comment type="similarity">
    <text evidence="2 7">Belongs to the EPSP synthase family.</text>
</comment>
<dbReference type="InterPro" id="IPR006264">
    <property type="entry name" value="EPSP_synthase"/>
</dbReference>
<feature type="binding site" evidence="7">
    <location>
        <position position="27"/>
    </location>
    <ligand>
        <name>3-phosphoshikimate</name>
        <dbReference type="ChEBI" id="CHEBI:145989"/>
    </ligand>
</feature>
<protein>
    <recommendedName>
        <fullName evidence="7">3-phosphoshikimate 1-carboxyvinyltransferase</fullName>
        <ecNumber evidence="7">2.5.1.19</ecNumber>
    </recommendedName>
    <alternativeName>
        <fullName evidence="7">5-enolpyruvylshikimate-3-phosphate synthase</fullName>
        <shortName evidence="7">EPSP synthase</shortName>
        <shortName evidence="7">EPSPS</shortName>
    </alternativeName>
</protein>
<dbReference type="GO" id="GO:0009073">
    <property type="term" value="P:aromatic amino acid family biosynthetic process"/>
    <property type="evidence" value="ECO:0007669"/>
    <property type="project" value="UniProtKB-KW"/>
</dbReference>
<dbReference type="InterPro" id="IPR013792">
    <property type="entry name" value="RNA3'P_cycl/enolpyr_Trfase_a/b"/>
</dbReference>
<feature type="binding site" evidence="7">
    <location>
        <position position="22"/>
    </location>
    <ligand>
        <name>3-phosphoshikimate</name>
        <dbReference type="ChEBI" id="CHEBI:145989"/>
    </ligand>
</feature>
<dbReference type="GO" id="GO:0008652">
    <property type="term" value="P:amino acid biosynthetic process"/>
    <property type="evidence" value="ECO:0007669"/>
    <property type="project" value="UniProtKB-KW"/>
</dbReference>
<dbReference type="CDD" id="cd01556">
    <property type="entry name" value="EPSP_synthase"/>
    <property type="match status" value="1"/>
</dbReference>
<evidence type="ECO:0000259" key="8">
    <source>
        <dbReference type="Pfam" id="PF00275"/>
    </source>
</evidence>
<comment type="function">
    <text evidence="7">Catalyzes the transfer of the enolpyruvyl moiety of phosphoenolpyruvate (PEP) to the 5-hydroxyl of shikimate-3-phosphate (S3P) to produce enolpyruvyl shikimate-3-phosphate and inorganic phosphate.</text>
</comment>
<proteinExistence type="inferred from homology"/>
<comment type="subunit">
    <text evidence="7">Monomer.</text>
</comment>
<evidence type="ECO:0000256" key="3">
    <source>
        <dbReference type="ARBA" id="ARBA00022605"/>
    </source>
</evidence>
<feature type="binding site" evidence="7">
    <location>
        <position position="160"/>
    </location>
    <ligand>
        <name>3-phosphoshikimate</name>
        <dbReference type="ChEBI" id="CHEBI:145989"/>
    </ligand>
</feature>
<evidence type="ECO:0000256" key="1">
    <source>
        <dbReference type="ARBA" id="ARBA00004811"/>
    </source>
</evidence>
<dbReference type="GO" id="GO:0009423">
    <property type="term" value="P:chorismate biosynthetic process"/>
    <property type="evidence" value="ECO:0007669"/>
    <property type="project" value="UniProtKB-UniRule"/>
</dbReference>
<feature type="binding site" evidence="7">
    <location>
        <position position="331"/>
    </location>
    <ligand>
        <name>3-phosphoshikimate</name>
        <dbReference type="ChEBI" id="CHEBI:145989"/>
    </ligand>
</feature>
<keyword evidence="5 7" id="KW-0057">Aromatic amino acid biosynthesis</keyword>
<sequence length="427" mass="46999">MDYCIYNEQTGDKAEVRLPASKSISNRLLMIDALSGGGSVLCNLAECDDTVAMRDALRRYRNSDKRWTIDVDTGAAGTATRFLTAFFASQNGSDVMLDGSQRMRQRPIVELTGVLFRLGATITHVIPPGGDGSGCLPLHILGKKLSSQGREIQIRGDISSQYISALMMIGPYVTGGLSLVSPNGFISRPYIEMTASIMRQFGAEVETGDDFVKVVEGGYRKAEMTVESDWSAASYWYEIKALVPELEVRLKGLCKDSLQGDSRVAEYFRNFGVTTRFDDGGVVLGYDKSLLSDDFQLDLSDCPDLAQTVVVTACLLGVKFRISGLRTLRIKETDRFLALQTELDKLGYRLHAASGDRDALQWDGAKGDYVACPQIATYKDHRMAMAFAPAAVRFPGLVIEDAGVVSKSYPGFWDDLRQAGFRMEERL</sequence>
<dbReference type="GO" id="GO:0003866">
    <property type="term" value="F:3-phosphoshikimate 1-carboxyvinyltransferase activity"/>
    <property type="evidence" value="ECO:0007669"/>
    <property type="project" value="UniProtKB-UniRule"/>
</dbReference>
<feature type="domain" description="Enolpyruvate transferase" evidence="8">
    <location>
        <begin position="13"/>
        <end position="416"/>
    </location>
</feature>
<dbReference type="PIRSF" id="PIRSF000505">
    <property type="entry name" value="EPSPS"/>
    <property type="match status" value="1"/>
</dbReference>
<dbReference type="Gene3D" id="3.65.10.10">
    <property type="entry name" value="Enolpyruvate transferase domain"/>
    <property type="match status" value="2"/>
</dbReference>
<keyword evidence="4 7" id="KW-0808">Transferase</keyword>
<dbReference type="EC" id="2.5.1.19" evidence="7"/>
<dbReference type="EMBL" id="JADIMC010000117">
    <property type="protein sequence ID" value="MBO8477275.1"/>
    <property type="molecule type" value="Genomic_DNA"/>
</dbReference>
<accession>A0A9D9NKY9</accession>
<feature type="binding site" evidence="7">
    <location>
        <position position="304"/>
    </location>
    <ligand>
        <name>3-phosphoshikimate</name>
        <dbReference type="ChEBI" id="CHEBI:145989"/>
    </ligand>
</feature>
<feature type="binding site" evidence="7">
    <location>
        <position position="382"/>
    </location>
    <ligand>
        <name>phosphoenolpyruvate</name>
        <dbReference type="ChEBI" id="CHEBI:58702"/>
    </ligand>
</feature>
<keyword evidence="7" id="KW-0963">Cytoplasm</keyword>
<dbReference type="HAMAP" id="MF_00210">
    <property type="entry name" value="EPSP_synth"/>
    <property type="match status" value="1"/>
</dbReference>
<gene>
    <name evidence="7" type="primary">aroA</name>
    <name evidence="9" type="ORF">IAB88_09850</name>
</gene>
<feature type="binding site" evidence="7">
    <location>
        <position position="335"/>
    </location>
    <ligand>
        <name>phosphoenolpyruvate</name>
        <dbReference type="ChEBI" id="CHEBI:58702"/>
    </ligand>
</feature>
<dbReference type="Pfam" id="PF00275">
    <property type="entry name" value="EPSP_synthase"/>
    <property type="match status" value="1"/>
</dbReference>
<feature type="binding site" evidence="7">
    <location>
        <position position="23"/>
    </location>
    <ligand>
        <name>3-phosphoshikimate</name>
        <dbReference type="ChEBI" id="CHEBI:145989"/>
    </ligand>
</feature>
<feature type="binding site" evidence="7">
    <location>
        <position position="22"/>
    </location>
    <ligand>
        <name>phosphoenolpyruvate</name>
        <dbReference type="ChEBI" id="CHEBI:58702"/>
    </ligand>
</feature>
<comment type="caution">
    <text evidence="7">Lacks conserved residue(s) required for the propagation of feature annotation.</text>
</comment>
<evidence type="ECO:0000256" key="2">
    <source>
        <dbReference type="ARBA" id="ARBA00009948"/>
    </source>
</evidence>
<feature type="binding site" evidence="7">
    <location>
        <position position="161"/>
    </location>
    <ligand>
        <name>3-phosphoshikimate</name>
        <dbReference type="ChEBI" id="CHEBI:145989"/>
    </ligand>
</feature>
<dbReference type="InterPro" id="IPR001986">
    <property type="entry name" value="Enolpyruvate_Tfrase_dom"/>
</dbReference>
<organism evidence="9 10">
    <name type="scientific">Candidatus Limisoma faecipullorum</name>
    <dbReference type="NCBI Taxonomy" id="2840854"/>
    <lineage>
        <taxon>Bacteria</taxon>
        <taxon>Pseudomonadati</taxon>
        <taxon>Bacteroidota</taxon>
        <taxon>Bacteroidia</taxon>
        <taxon>Bacteroidales</taxon>
        <taxon>Candidatus Limisoma</taxon>
    </lineage>
</organism>
<dbReference type="SUPFAM" id="SSF55205">
    <property type="entry name" value="EPT/RTPC-like"/>
    <property type="match status" value="1"/>
</dbReference>
<dbReference type="PANTHER" id="PTHR21090">
    <property type="entry name" value="AROM/DEHYDROQUINATE SYNTHASE"/>
    <property type="match status" value="1"/>
</dbReference>
<dbReference type="AlphaFoldDB" id="A0A9D9NKY9"/>
<keyword evidence="3 7" id="KW-0028">Amino-acid biosynthesis</keyword>
<feature type="active site" description="Proton acceptor" evidence="7">
    <location>
        <position position="304"/>
    </location>
</feature>
<evidence type="ECO:0000256" key="5">
    <source>
        <dbReference type="ARBA" id="ARBA00023141"/>
    </source>
</evidence>
<name>A0A9D9NKY9_9BACT</name>
<feature type="binding site" evidence="7">
    <location>
        <position position="106"/>
    </location>
    <ligand>
        <name>phosphoenolpyruvate</name>
        <dbReference type="ChEBI" id="CHEBI:58702"/>
    </ligand>
</feature>
<evidence type="ECO:0000256" key="4">
    <source>
        <dbReference type="ARBA" id="ARBA00022679"/>
    </source>
</evidence>
<evidence type="ECO:0000256" key="7">
    <source>
        <dbReference type="HAMAP-Rule" id="MF_00210"/>
    </source>
</evidence>
<dbReference type="InterPro" id="IPR036968">
    <property type="entry name" value="Enolpyruvate_Tfrase_sf"/>
</dbReference>
<dbReference type="PANTHER" id="PTHR21090:SF5">
    <property type="entry name" value="PENTAFUNCTIONAL AROM POLYPEPTIDE"/>
    <property type="match status" value="1"/>
</dbReference>
<feature type="binding site" evidence="7">
    <location>
        <position position="159"/>
    </location>
    <ligand>
        <name>3-phosphoshikimate</name>
        <dbReference type="ChEBI" id="CHEBI:145989"/>
    </ligand>
</feature>
<comment type="subcellular location">
    <subcellularLocation>
        <location evidence="7">Cytoplasm</location>
    </subcellularLocation>
</comment>
<reference evidence="9" key="1">
    <citation type="submission" date="2020-10" db="EMBL/GenBank/DDBJ databases">
        <authorList>
            <person name="Gilroy R."/>
        </authorList>
    </citation>
    <scope>NUCLEOTIDE SEQUENCE</scope>
    <source>
        <strain evidence="9">6919</strain>
    </source>
</reference>
<dbReference type="GO" id="GO:0005737">
    <property type="term" value="C:cytoplasm"/>
    <property type="evidence" value="ECO:0007669"/>
    <property type="project" value="UniProtKB-SubCell"/>
</dbReference>
<evidence type="ECO:0000313" key="10">
    <source>
        <dbReference type="Proteomes" id="UP000823598"/>
    </source>
</evidence>
<comment type="pathway">
    <text evidence="1 7">Metabolic intermediate biosynthesis; chorismate biosynthesis; chorismate from D-erythrose 4-phosphate and phosphoenolpyruvate: step 6/7.</text>
</comment>
<comment type="caution">
    <text evidence="9">The sequence shown here is derived from an EMBL/GenBank/DDBJ whole genome shotgun (WGS) entry which is preliminary data.</text>
</comment>
<evidence type="ECO:0000313" key="9">
    <source>
        <dbReference type="EMBL" id="MBO8477275.1"/>
    </source>
</evidence>
<feature type="binding site" evidence="7">
    <location>
        <position position="77"/>
    </location>
    <ligand>
        <name>phosphoenolpyruvate</name>
        <dbReference type="ChEBI" id="CHEBI:58702"/>
    </ligand>
</feature>
<feature type="binding site" evidence="7">
    <location>
        <position position="161"/>
    </location>
    <ligand>
        <name>phosphoenolpyruvate</name>
        <dbReference type="ChEBI" id="CHEBI:58702"/>
    </ligand>
</feature>